<sequence length="116" mass="13557">MELAIRRYNRYRGVESTAKLLEVKGDVAYVVFEGSFCETCGINDWVDDLKYVIEDLGGEAELIAVVEPPSRDEFFDYRIGVFKIRKVPENLDELEREEEELEKYFSHQNEEAAQRV</sequence>
<feature type="coiled-coil region" evidence="1">
    <location>
        <begin position="84"/>
        <end position="111"/>
    </location>
</feature>
<keyword evidence="3" id="KW-1185">Reference proteome</keyword>
<dbReference type="STRING" id="415426.Hbut_0617"/>
<dbReference type="Proteomes" id="UP000002593">
    <property type="component" value="Chromosome"/>
</dbReference>
<dbReference type="EMBL" id="CP000493">
    <property type="protein sequence ID" value="ABM80475.1"/>
    <property type="molecule type" value="Genomic_DNA"/>
</dbReference>
<accession>A2BKG4</accession>
<dbReference type="eggNOG" id="arCOG03647">
    <property type="taxonomic scope" value="Archaea"/>
</dbReference>
<name>A2BKG4_HYPBU</name>
<evidence type="ECO:0000313" key="3">
    <source>
        <dbReference type="Proteomes" id="UP000002593"/>
    </source>
</evidence>
<reference evidence="2 3" key="1">
    <citation type="journal article" date="2007" name="Archaea">
        <title>The genome of Hyperthermus butylicus: a sulfur-reducing, peptide fermenting, neutrophilic Crenarchaeote growing up to 108 degrees C.</title>
        <authorList>
            <person name="Brugger K."/>
            <person name="Chen L."/>
            <person name="Stark M."/>
            <person name="Zibat A."/>
            <person name="Redder P."/>
            <person name="Ruepp A."/>
            <person name="Awayez M."/>
            <person name="She Q."/>
            <person name="Garrett R.A."/>
            <person name="Klenk H.P."/>
        </authorList>
    </citation>
    <scope>NUCLEOTIDE SEQUENCE [LARGE SCALE GENOMIC DNA]</scope>
    <source>
        <strain evidence="3">DSM 5456 / JCM 9403 / PLM1-5</strain>
    </source>
</reference>
<proteinExistence type="predicted"/>
<dbReference type="EnsemblBacteria" id="ABM80475">
    <property type="protein sequence ID" value="ABM80475"/>
    <property type="gene ID" value="Hbut_0617"/>
</dbReference>
<evidence type="ECO:0000313" key="2">
    <source>
        <dbReference type="EMBL" id="ABM80475.1"/>
    </source>
</evidence>
<gene>
    <name evidence="2" type="ordered locus">Hbut_0617</name>
</gene>
<organism evidence="2 3">
    <name type="scientific">Hyperthermus butylicus (strain DSM 5456 / JCM 9403 / PLM1-5)</name>
    <dbReference type="NCBI Taxonomy" id="415426"/>
    <lineage>
        <taxon>Archaea</taxon>
        <taxon>Thermoproteota</taxon>
        <taxon>Thermoprotei</taxon>
        <taxon>Desulfurococcales</taxon>
        <taxon>Pyrodictiaceae</taxon>
        <taxon>Hyperthermus</taxon>
    </lineage>
</organism>
<protein>
    <submittedName>
        <fullName evidence="2">Conserved archaeal protein</fullName>
    </submittedName>
</protein>
<dbReference type="KEGG" id="hbu:Hbut_0617"/>
<evidence type="ECO:0000256" key="1">
    <source>
        <dbReference type="SAM" id="Coils"/>
    </source>
</evidence>
<keyword evidence="1" id="KW-0175">Coiled coil</keyword>
<dbReference type="HOGENOM" id="CLU_2091270_0_0_2"/>
<dbReference type="AlphaFoldDB" id="A2BKG4"/>